<dbReference type="SUPFAM" id="SSF82171">
    <property type="entry name" value="DPP6 N-terminal domain-like"/>
    <property type="match status" value="1"/>
</dbReference>
<proteinExistence type="predicted"/>
<protein>
    <submittedName>
        <fullName evidence="2">Uncharacterized protein</fullName>
    </submittedName>
</protein>
<dbReference type="Proteomes" id="UP001371218">
    <property type="component" value="Unassembled WGS sequence"/>
</dbReference>
<dbReference type="InterPro" id="IPR051200">
    <property type="entry name" value="Host-pathogen_enzymatic-act"/>
</dbReference>
<sequence length="336" mass="35898">MTFQTTWIRHLAWLAVALAGSAQAEALASGFIPAPGRADIAFDSANQVLYISGGAEVRRFDFASKSFLAPLALGGTTMGMDISADGKRLAVANATRGANENFVDIVTLKSGKTKRVSFPLAFYEGGTHAVAYDADGKLLVTSRFEGSGWTPLRRHDSATGLSEELGQLSAAAMVSPSPNHRYVAVAEGNISSGPYGRYTTGDASYQSSQTTNWFLFDIAIAPNGSQMAVPTYSGTFIDDAKKTFPKVGTYAGQTPIGGAYAPAGDVVYFPFAQSNFVAEYDRKTMTERRRFTVPGQFDWVGNGAFSEGRTKVSSDGRLLFVTLDDGVFYQELAAAK</sequence>
<evidence type="ECO:0000256" key="1">
    <source>
        <dbReference type="SAM" id="SignalP"/>
    </source>
</evidence>
<name>A0ABU9BVY7_9BURK</name>
<accession>A0ABU9BVY7</accession>
<evidence type="ECO:0000313" key="2">
    <source>
        <dbReference type="EMBL" id="MEK8034136.1"/>
    </source>
</evidence>
<dbReference type="PANTHER" id="PTHR47197:SF3">
    <property type="entry name" value="DIHYDRO-HEME D1 DEHYDROGENASE"/>
    <property type="match status" value="1"/>
</dbReference>
<evidence type="ECO:0000313" key="3">
    <source>
        <dbReference type="Proteomes" id="UP001371218"/>
    </source>
</evidence>
<dbReference type="RefSeq" id="WP_341428563.1">
    <property type="nucleotide sequence ID" value="NZ_JBBUTG010000025.1"/>
</dbReference>
<dbReference type="EMBL" id="JBBUTG010000025">
    <property type="protein sequence ID" value="MEK8034136.1"/>
    <property type="molecule type" value="Genomic_DNA"/>
</dbReference>
<feature type="chain" id="PRO_5047496482" evidence="1">
    <location>
        <begin position="25"/>
        <end position="336"/>
    </location>
</feature>
<dbReference type="Gene3D" id="2.130.10.10">
    <property type="entry name" value="YVTN repeat-like/Quinoprotein amine dehydrogenase"/>
    <property type="match status" value="2"/>
</dbReference>
<dbReference type="PANTHER" id="PTHR47197">
    <property type="entry name" value="PROTEIN NIRF"/>
    <property type="match status" value="1"/>
</dbReference>
<organism evidence="2 3">
    <name type="scientific">Ideonella lacteola</name>
    <dbReference type="NCBI Taxonomy" id="2984193"/>
    <lineage>
        <taxon>Bacteria</taxon>
        <taxon>Pseudomonadati</taxon>
        <taxon>Pseudomonadota</taxon>
        <taxon>Betaproteobacteria</taxon>
        <taxon>Burkholderiales</taxon>
        <taxon>Sphaerotilaceae</taxon>
        <taxon>Ideonella</taxon>
    </lineage>
</organism>
<feature type="signal peptide" evidence="1">
    <location>
        <begin position="1"/>
        <end position="24"/>
    </location>
</feature>
<gene>
    <name evidence="2" type="ORF">AACH06_25200</name>
</gene>
<reference evidence="2 3" key="1">
    <citation type="submission" date="2024-04" db="EMBL/GenBank/DDBJ databases">
        <title>Novel species of the genus Ideonella isolated from streams.</title>
        <authorList>
            <person name="Lu H."/>
        </authorList>
    </citation>
    <scope>NUCLEOTIDE SEQUENCE [LARGE SCALE GENOMIC DNA]</scope>
    <source>
        <strain evidence="2 3">DXS29W</strain>
    </source>
</reference>
<keyword evidence="3" id="KW-1185">Reference proteome</keyword>
<comment type="caution">
    <text evidence="2">The sequence shown here is derived from an EMBL/GenBank/DDBJ whole genome shotgun (WGS) entry which is preliminary data.</text>
</comment>
<keyword evidence="1" id="KW-0732">Signal</keyword>
<dbReference type="InterPro" id="IPR015943">
    <property type="entry name" value="WD40/YVTN_repeat-like_dom_sf"/>
</dbReference>